<feature type="region of interest" description="Disordered" evidence="1">
    <location>
        <begin position="111"/>
        <end position="157"/>
    </location>
</feature>
<protein>
    <submittedName>
        <fullName evidence="2">Uncharacterized protein</fullName>
    </submittedName>
</protein>
<feature type="compositionally biased region" description="Basic and acidic residues" evidence="1">
    <location>
        <begin position="111"/>
        <end position="128"/>
    </location>
</feature>
<feature type="region of interest" description="Disordered" evidence="1">
    <location>
        <begin position="250"/>
        <end position="313"/>
    </location>
</feature>
<dbReference type="EMBL" id="JAFITR010000037">
    <property type="protein sequence ID" value="MBN4066900.1"/>
    <property type="molecule type" value="Genomic_DNA"/>
</dbReference>
<sequence>MNIFFSDPTVAPKCDANKIPVLRLHHKDLLHAHSRFIAPLLEGIAEVVHVTAMAVLRTLLWPTMCWNSYYTLRTSNAWHTLFYQLRGVGVSLLGLFSVSKANTKAEALFKELKQESPQNDEKPTKSEKPSPSSSQDKATEKLKKDLQEQEAKNEQLSNDFTIATSALRQYKEESDSKICQLEEEIDRQLDLLNRINSTEIEWNEAGNKPMMNGEPCSKQKAILTLLQKNVYYQGRITEVENSLLTASKRAPPLFPSAPPVSPRQGLVNSSRPNNGNHSSSNALDTPSQLSDKSHDNQPPQPQPKEKMTTFCGC</sequence>
<accession>A0ABS3ARC6</accession>
<name>A0ABS3ARC6_9BACT</name>
<gene>
    <name evidence="2" type="ORF">JYU14_02335</name>
</gene>
<feature type="compositionally biased region" description="Pro residues" evidence="1">
    <location>
        <begin position="252"/>
        <end position="261"/>
    </location>
</feature>
<dbReference type="Proteomes" id="UP000722121">
    <property type="component" value="Unassembled WGS sequence"/>
</dbReference>
<feature type="compositionally biased region" description="Basic and acidic residues" evidence="1">
    <location>
        <begin position="137"/>
        <end position="153"/>
    </location>
</feature>
<comment type="caution">
    <text evidence="2">The sequence shown here is derived from an EMBL/GenBank/DDBJ whole genome shotgun (WGS) entry which is preliminary data.</text>
</comment>
<organism evidence="2 3">
    <name type="scientific">Simkania negevensis</name>
    <dbReference type="NCBI Taxonomy" id="83561"/>
    <lineage>
        <taxon>Bacteria</taxon>
        <taxon>Pseudomonadati</taxon>
        <taxon>Chlamydiota</taxon>
        <taxon>Chlamydiia</taxon>
        <taxon>Parachlamydiales</taxon>
        <taxon>Simkaniaceae</taxon>
        <taxon>Simkania</taxon>
    </lineage>
</organism>
<evidence type="ECO:0000313" key="2">
    <source>
        <dbReference type="EMBL" id="MBN4066900.1"/>
    </source>
</evidence>
<evidence type="ECO:0000256" key="1">
    <source>
        <dbReference type="SAM" id="MobiDB-lite"/>
    </source>
</evidence>
<evidence type="ECO:0000313" key="3">
    <source>
        <dbReference type="Proteomes" id="UP000722121"/>
    </source>
</evidence>
<feature type="compositionally biased region" description="Polar residues" evidence="1">
    <location>
        <begin position="266"/>
        <end position="290"/>
    </location>
</feature>
<proteinExistence type="predicted"/>
<keyword evidence="3" id="KW-1185">Reference proteome</keyword>
<reference evidence="2 3" key="1">
    <citation type="submission" date="2021-02" db="EMBL/GenBank/DDBJ databases">
        <title>Activity-based single-cell genomes from oceanic crustal fluid captures similar information to metagenomic and metatranscriptomic surveys with orders of magnitude less sampling.</title>
        <authorList>
            <person name="D'Angelo T.S."/>
            <person name="Orcutt B.N."/>
        </authorList>
    </citation>
    <scope>NUCLEOTIDE SEQUENCE [LARGE SCALE GENOMIC DNA]</scope>
    <source>
        <strain evidence="2">AH-315-G07</strain>
    </source>
</reference>